<evidence type="ECO:0000313" key="5">
    <source>
        <dbReference type="Proteomes" id="UP001497512"/>
    </source>
</evidence>
<accession>A0ABP0U517</accession>
<dbReference type="InterPro" id="IPR002347">
    <property type="entry name" value="SDR_fam"/>
</dbReference>
<dbReference type="Pfam" id="PF00106">
    <property type="entry name" value="adh_short"/>
    <property type="match status" value="1"/>
</dbReference>
<evidence type="ECO:0000256" key="2">
    <source>
        <dbReference type="ARBA" id="ARBA00022857"/>
    </source>
</evidence>
<evidence type="ECO:0000313" key="4">
    <source>
        <dbReference type="EMBL" id="CAK9212825.1"/>
    </source>
</evidence>
<gene>
    <name evidence="4" type="ORF">CSSPTR1EN2_LOCUS11430</name>
</gene>
<dbReference type="SUPFAM" id="SSF51735">
    <property type="entry name" value="NAD(P)-binding Rossmann-fold domains"/>
    <property type="match status" value="1"/>
</dbReference>
<evidence type="ECO:0000256" key="1">
    <source>
        <dbReference type="ARBA" id="ARBA00006484"/>
    </source>
</evidence>
<keyword evidence="5" id="KW-1185">Reference proteome</keyword>
<proteinExistence type="inferred from homology"/>
<organism evidence="4 5">
    <name type="scientific">Sphagnum troendelagicum</name>
    <dbReference type="NCBI Taxonomy" id="128251"/>
    <lineage>
        <taxon>Eukaryota</taxon>
        <taxon>Viridiplantae</taxon>
        <taxon>Streptophyta</taxon>
        <taxon>Embryophyta</taxon>
        <taxon>Bryophyta</taxon>
        <taxon>Sphagnophytina</taxon>
        <taxon>Sphagnopsida</taxon>
        <taxon>Sphagnales</taxon>
        <taxon>Sphagnaceae</taxon>
        <taxon>Sphagnum</taxon>
    </lineage>
</organism>
<dbReference type="Gene3D" id="3.40.50.720">
    <property type="entry name" value="NAD(P)-binding Rossmann-like Domain"/>
    <property type="match status" value="1"/>
</dbReference>
<dbReference type="Proteomes" id="UP001497512">
    <property type="component" value="Chromosome 19"/>
</dbReference>
<name>A0ABP0U517_9BRYO</name>
<keyword evidence="2" id="KW-0521">NADP</keyword>
<reference evidence="4" key="1">
    <citation type="submission" date="2024-02" db="EMBL/GenBank/DDBJ databases">
        <authorList>
            <consortium name="ELIXIR-Norway"/>
            <consortium name="Elixir Norway"/>
        </authorList>
    </citation>
    <scope>NUCLEOTIDE SEQUENCE</scope>
</reference>
<sequence length="301" mass="33101">MVYDDDDTRSWWSKDTVVAVTGSNKGLGYEIVRGLAKQGLTTVLTARDPARGLTALQTLQAEGLDSVHFHQLDVTDTDSVKKLAAWLQKEFGGFDILINNAAVQKFSQVYEDAQETLQTNYFGAKTVTKELFPLLRSASPAGARIVMVSSQNGLLRRFENNYVKSKLRVDAQQLNEDIIDSVATKYLEDVKTGRANEEGWAPNGYQYSESKLFLNAYVRVLAGSLLNQPKDCPIFVNSICPGPIDTDMAAGYLKKMGLDRTQVQGLASAEEASKAVISLALLPRDGYPTGKFFTDGHEIAF</sequence>
<dbReference type="PANTHER" id="PTHR43490:SF73">
    <property type="entry name" value="OS07G0685800 PROTEIN"/>
    <property type="match status" value="1"/>
</dbReference>
<dbReference type="EMBL" id="OZ019911">
    <property type="protein sequence ID" value="CAK9212825.1"/>
    <property type="molecule type" value="Genomic_DNA"/>
</dbReference>
<comment type="similarity">
    <text evidence="1">Belongs to the short-chain dehydrogenases/reductases (SDR) family.</text>
</comment>
<evidence type="ECO:0000256" key="3">
    <source>
        <dbReference type="ARBA" id="ARBA00023002"/>
    </source>
</evidence>
<dbReference type="PRINTS" id="PR00081">
    <property type="entry name" value="GDHRDH"/>
</dbReference>
<protein>
    <recommendedName>
        <fullName evidence="6">Carbonyl reductase</fullName>
    </recommendedName>
</protein>
<evidence type="ECO:0008006" key="6">
    <source>
        <dbReference type="Google" id="ProtNLM"/>
    </source>
</evidence>
<dbReference type="PANTHER" id="PTHR43490">
    <property type="entry name" value="(+)-NEOMENTHOL DEHYDROGENASE"/>
    <property type="match status" value="1"/>
</dbReference>
<keyword evidence="3" id="KW-0560">Oxidoreductase</keyword>
<dbReference type="InterPro" id="IPR036291">
    <property type="entry name" value="NAD(P)-bd_dom_sf"/>
</dbReference>